<accession>A0A1D4NSX7</accession>
<dbReference type="InterPro" id="IPR011245">
    <property type="entry name" value="Butyrate_kin"/>
</dbReference>
<dbReference type="CDD" id="cd24011">
    <property type="entry name" value="ASKHA_NBD_BK"/>
    <property type="match status" value="1"/>
</dbReference>
<evidence type="ECO:0000256" key="2">
    <source>
        <dbReference type="ARBA" id="ARBA00008748"/>
    </source>
</evidence>
<dbReference type="Gene3D" id="3.30.420.40">
    <property type="match status" value="2"/>
</dbReference>
<keyword evidence="3 9" id="KW-0963">Cytoplasm</keyword>
<dbReference type="PRINTS" id="PR00471">
    <property type="entry name" value="ACETATEKNASE"/>
</dbReference>
<dbReference type="GO" id="GO:0005737">
    <property type="term" value="C:cytoplasm"/>
    <property type="evidence" value="ECO:0007669"/>
    <property type="project" value="UniProtKB-SubCell"/>
</dbReference>
<evidence type="ECO:0000256" key="5">
    <source>
        <dbReference type="ARBA" id="ARBA00022741"/>
    </source>
</evidence>
<evidence type="ECO:0000256" key="6">
    <source>
        <dbReference type="ARBA" id="ARBA00022777"/>
    </source>
</evidence>
<organism evidence="11 14">
    <name type="scientific">Staphylococcus caeli</name>
    <dbReference type="NCBI Taxonomy" id="2201815"/>
    <lineage>
        <taxon>Bacteria</taxon>
        <taxon>Bacillati</taxon>
        <taxon>Bacillota</taxon>
        <taxon>Bacilli</taxon>
        <taxon>Bacillales</taxon>
        <taxon>Staphylococcaceae</taxon>
        <taxon>Staphylococcus</taxon>
    </lineage>
</organism>
<dbReference type="AlphaFoldDB" id="A0A1D4NSX7"/>
<keyword evidence="6 9" id="KW-0418">Kinase</keyword>
<proteinExistence type="inferred from homology"/>
<dbReference type="PIRSF" id="PIRSF036458">
    <property type="entry name" value="Butyrate_kin"/>
    <property type="match status" value="1"/>
</dbReference>
<dbReference type="Pfam" id="PF00871">
    <property type="entry name" value="Acetate_kinase"/>
    <property type="match status" value="1"/>
</dbReference>
<comment type="catalytic activity">
    <reaction evidence="8 9">
        <text>butanoate + ATP = butanoyl phosphate + ADP</text>
        <dbReference type="Rhea" id="RHEA:13585"/>
        <dbReference type="ChEBI" id="CHEBI:17968"/>
        <dbReference type="ChEBI" id="CHEBI:30616"/>
        <dbReference type="ChEBI" id="CHEBI:58079"/>
        <dbReference type="ChEBI" id="CHEBI:456216"/>
        <dbReference type="EC" id="2.7.2.7"/>
    </reaction>
</comment>
<evidence type="ECO:0000256" key="10">
    <source>
        <dbReference type="RuleBase" id="RU003835"/>
    </source>
</evidence>
<evidence type="ECO:0000256" key="1">
    <source>
        <dbReference type="ARBA" id="ARBA00004496"/>
    </source>
</evidence>
<dbReference type="EMBL" id="FMPG01000001">
    <property type="protein sequence ID" value="SCS21773.1"/>
    <property type="molecule type" value="Genomic_DNA"/>
</dbReference>
<dbReference type="InterPro" id="IPR043129">
    <property type="entry name" value="ATPase_NBD"/>
</dbReference>
<dbReference type="EMBL" id="FMPI01000013">
    <property type="protein sequence ID" value="SCT13776.1"/>
    <property type="molecule type" value="Genomic_DNA"/>
</dbReference>
<reference evidence="11 14" key="1">
    <citation type="submission" date="2016-09" db="EMBL/GenBank/DDBJ databases">
        <authorList>
            <consortium name="Pathogen Informatics"/>
        </authorList>
    </citation>
    <scope>NUCLEOTIDE SEQUENCE [LARGE SCALE GENOMIC DNA]</scope>
    <source>
        <strain evidence="11 14">82B</strain>
    </source>
</reference>
<evidence type="ECO:0000256" key="3">
    <source>
        <dbReference type="ARBA" id="ARBA00022490"/>
    </source>
</evidence>
<dbReference type="GO" id="GO:0005524">
    <property type="term" value="F:ATP binding"/>
    <property type="evidence" value="ECO:0007669"/>
    <property type="project" value="UniProtKB-KW"/>
</dbReference>
<evidence type="ECO:0000313" key="14">
    <source>
        <dbReference type="Proteomes" id="UP000095768"/>
    </source>
</evidence>
<evidence type="ECO:0000313" key="12">
    <source>
        <dbReference type="EMBL" id="SCT13776.1"/>
    </source>
</evidence>
<dbReference type="HAMAP" id="MF_00542">
    <property type="entry name" value="Butyrate_kinase"/>
    <property type="match status" value="1"/>
</dbReference>
<dbReference type="RefSeq" id="WP_069996013.1">
    <property type="nucleotide sequence ID" value="NZ_FMPG01000001.1"/>
</dbReference>
<evidence type="ECO:0000256" key="9">
    <source>
        <dbReference type="HAMAP-Rule" id="MF_00542"/>
    </source>
</evidence>
<dbReference type="PANTHER" id="PTHR21060:SF3">
    <property type="entry name" value="BUTYRATE KINASE 2-RELATED"/>
    <property type="match status" value="1"/>
</dbReference>
<comment type="subcellular location">
    <subcellularLocation>
        <location evidence="1 9">Cytoplasm</location>
    </subcellularLocation>
</comment>
<dbReference type="NCBIfam" id="TIGR02707">
    <property type="entry name" value="butyr_kinase"/>
    <property type="match status" value="1"/>
</dbReference>
<dbReference type="EC" id="2.7.2.7" evidence="9"/>
<evidence type="ECO:0000256" key="4">
    <source>
        <dbReference type="ARBA" id="ARBA00022679"/>
    </source>
</evidence>
<keyword evidence="4 9" id="KW-0808">Transferase</keyword>
<dbReference type="GO" id="GO:0008776">
    <property type="term" value="F:acetate kinase activity"/>
    <property type="evidence" value="ECO:0007669"/>
    <property type="project" value="TreeGrafter"/>
</dbReference>
<dbReference type="OrthoDB" id="9771859at2"/>
<dbReference type="GO" id="GO:0006083">
    <property type="term" value="P:acetate metabolic process"/>
    <property type="evidence" value="ECO:0007669"/>
    <property type="project" value="TreeGrafter"/>
</dbReference>
<dbReference type="InterPro" id="IPR000890">
    <property type="entry name" value="Aliphatic_acid_kin_short-chain"/>
</dbReference>
<keyword evidence="7 9" id="KW-0067">ATP-binding</keyword>
<dbReference type="PANTHER" id="PTHR21060">
    <property type="entry name" value="ACETATE KINASE"/>
    <property type="match status" value="1"/>
</dbReference>
<dbReference type="Proteomes" id="UP000095768">
    <property type="component" value="Unassembled WGS sequence"/>
</dbReference>
<evidence type="ECO:0000256" key="7">
    <source>
        <dbReference type="ARBA" id="ARBA00022840"/>
    </source>
</evidence>
<evidence type="ECO:0000313" key="11">
    <source>
        <dbReference type="EMBL" id="SCS21773.1"/>
    </source>
</evidence>
<dbReference type="Proteomes" id="UP000095412">
    <property type="component" value="Unassembled WGS sequence"/>
</dbReference>
<dbReference type="NCBIfam" id="NF002834">
    <property type="entry name" value="PRK03011.1-5"/>
    <property type="match status" value="1"/>
</dbReference>
<name>A0A1D4NSX7_9STAP</name>
<dbReference type="SUPFAM" id="SSF53067">
    <property type="entry name" value="Actin-like ATPase domain"/>
    <property type="match status" value="2"/>
</dbReference>
<keyword evidence="5 9" id="KW-0547">Nucleotide-binding</keyword>
<dbReference type="GO" id="GO:0047761">
    <property type="term" value="F:butyrate kinase activity"/>
    <property type="evidence" value="ECO:0007669"/>
    <property type="project" value="UniProtKB-UniRule"/>
</dbReference>
<reference evidence="12 13" key="2">
    <citation type="submission" date="2016-09" db="EMBL/GenBank/DDBJ databases">
        <authorList>
            <consortium name="Pathogen Informatics"/>
            <person name="Sun Q."/>
            <person name="Inoue M."/>
        </authorList>
    </citation>
    <scope>NUCLEOTIDE SEQUENCE [LARGE SCALE GENOMIC DNA]</scope>
    <source>
        <strain evidence="12 13">82C</strain>
    </source>
</reference>
<protein>
    <recommendedName>
        <fullName evidence="9">Probable butyrate kinase</fullName>
        <shortName evidence="9">BK</shortName>
        <ecNumber evidence="9">2.7.2.7</ecNumber>
    </recommendedName>
    <alternativeName>
        <fullName evidence="9">Branched-chain carboxylic acid kinase</fullName>
    </alternativeName>
</protein>
<dbReference type="PROSITE" id="PS01075">
    <property type="entry name" value="ACETATE_KINASE_1"/>
    <property type="match status" value="1"/>
</dbReference>
<dbReference type="PROSITE" id="PS01076">
    <property type="entry name" value="ACETATE_KINASE_2"/>
    <property type="match status" value="1"/>
</dbReference>
<dbReference type="InterPro" id="IPR023865">
    <property type="entry name" value="Aliphatic_acid_kinase_CS"/>
</dbReference>
<sequence>MARILVLNLGSTSSKVAIYDDGVGVRSETIRHQLQITSLSLIDQKAPRKKEIEHFINHTMNMNFNQIDAIACRGGLLKPIPGGVYDVNDKMYHDLKICKYGVHASNLSGIIGYEIAQLYKIPAFTVDPVVVDEMISIARLTGIEGIERRSVFHALNQKAVAHMYANSINKRYSEVNVIVAHMGGGITIGAHKKGNVIDVNDGLLGEGPFSPERSGSIPNDQLYQFGYQHNFTPTEMNHFLSKEGGFISMFKTNDLVQLSKMYDTDSKVKLAFDALAYQVGKSIGERAVTLQGNIDQIILTGGLSYNAHINNQIQSYVDWIAPVIVYPGEKEMDALALRTTAVLNGNELVKAYS</sequence>
<keyword evidence="13" id="KW-1185">Reference proteome</keyword>
<evidence type="ECO:0000256" key="8">
    <source>
        <dbReference type="ARBA" id="ARBA00048596"/>
    </source>
</evidence>
<comment type="similarity">
    <text evidence="2 9 10">Belongs to the acetokinase family.</text>
</comment>
<evidence type="ECO:0000313" key="13">
    <source>
        <dbReference type="Proteomes" id="UP000095412"/>
    </source>
</evidence>
<gene>
    <name evidence="9 11" type="primary">buk</name>
    <name evidence="11" type="ORF">SAMEA2297795_00005</name>
    <name evidence="12" type="ORF">SAMEA2297796_01827</name>
</gene>